<name>A0A0F4VMB4_9HYPH</name>
<dbReference type="RefSeq" id="WP_045960479.1">
    <property type="nucleotide sequence ID" value="NZ_JMTK01000001.1"/>
</dbReference>
<dbReference type="AlphaFoldDB" id="A0A0F4VMB4"/>
<evidence type="ECO:0000256" key="1">
    <source>
        <dbReference type="SAM" id="Coils"/>
    </source>
</evidence>
<dbReference type="Proteomes" id="UP000033731">
    <property type="component" value="Unassembled WGS sequence"/>
</dbReference>
<gene>
    <name evidence="2" type="ORF">DJ66_0237</name>
</gene>
<evidence type="ECO:0008006" key="4">
    <source>
        <dbReference type="Google" id="ProtNLM"/>
    </source>
</evidence>
<accession>A0A0F4VMB4</accession>
<sequence>MVNFTKNKRILCSIIAISTILVGCSDPVNRKIEYDKQSYNNMVALLHDQIRKLAHNIDNVHSMSDVTVRDDAYLSSIESIKNVSRLRQIAQREHDEYQEKIEKLQKRMEILESIEKNSY</sequence>
<evidence type="ECO:0000313" key="2">
    <source>
        <dbReference type="EMBL" id="KJZ82628.1"/>
    </source>
</evidence>
<reference evidence="2 3" key="1">
    <citation type="journal article" date="2015" name="Phytopathology">
        <title>Genomes of Candidatus Liberibacter solanacearum haplotype A from New Zealand and the USA suggest significant genome plasticity in the species.</title>
        <authorList>
            <person name="Thompson S.M."/>
            <person name="Johnson C.P."/>
            <person name="Lu A.Y."/>
            <person name="Frampton R.A."/>
            <person name="Sullivan K.L."/>
            <person name="Fiers M.W."/>
            <person name="Crowhurst R.N."/>
            <person name="Pitman A.R."/>
            <person name="Scott I."/>
            <person name="Gudmestad N.C."/>
            <person name="Smith G.R."/>
        </authorList>
    </citation>
    <scope>NUCLEOTIDE SEQUENCE [LARGE SCALE GENOMIC DNA]</scope>
    <source>
        <strain evidence="2 3">LsoNZ1</strain>
    </source>
</reference>
<dbReference type="PROSITE" id="PS51257">
    <property type="entry name" value="PROKAR_LIPOPROTEIN"/>
    <property type="match status" value="1"/>
</dbReference>
<evidence type="ECO:0000313" key="3">
    <source>
        <dbReference type="Proteomes" id="UP000033731"/>
    </source>
</evidence>
<keyword evidence="3" id="KW-1185">Reference proteome</keyword>
<dbReference type="PATRIC" id="fig|556287.9.peg.253"/>
<comment type="caution">
    <text evidence="2">The sequence shown here is derived from an EMBL/GenBank/DDBJ whole genome shotgun (WGS) entry which is preliminary data.</text>
</comment>
<organism evidence="2 3">
    <name type="scientific">Candidatus Liberibacter solanacearum</name>
    <dbReference type="NCBI Taxonomy" id="556287"/>
    <lineage>
        <taxon>Bacteria</taxon>
        <taxon>Pseudomonadati</taxon>
        <taxon>Pseudomonadota</taxon>
        <taxon>Alphaproteobacteria</taxon>
        <taxon>Hyphomicrobiales</taxon>
        <taxon>Rhizobiaceae</taxon>
        <taxon>Liberibacter</taxon>
    </lineage>
</organism>
<keyword evidence="1" id="KW-0175">Coiled coil</keyword>
<proteinExistence type="predicted"/>
<feature type="coiled-coil region" evidence="1">
    <location>
        <begin position="80"/>
        <end position="114"/>
    </location>
</feature>
<protein>
    <recommendedName>
        <fullName evidence="4">Lipoprotein</fullName>
    </recommendedName>
</protein>
<dbReference type="EMBL" id="JMTK01000001">
    <property type="protein sequence ID" value="KJZ82628.1"/>
    <property type="molecule type" value="Genomic_DNA"/>
</dbReference>